<evidence type="ECO:0008006" key="3">
    <source>
        <dbReference type="Google" id="ProtNLM"/>
    </source>
</evidence>
<gene>
    <name evidence="1" type="ORF">ABID29_001154</name>
</gene>
<proteinExistence type="predicted"/>
<dbReference type="EMBL" id="JBEPLO010000010">
    <property type="protein sequence ID" value="MET3558041.1"/>
    <property type="molecule type" value="Genomic_DNA"/>
</dbReference>
<accession>A0ABV2FHJ5</accession>
<evidence type="ECO:0000313" key="1">
    <source>
        <dbReference type="EMBL" id="MET3558041.1"/>
    </source>
</evidence>
<name>A0ABV2FHJ5_9STRE</name>
<sequence>MTDFIEELNKKSVDTISSIETRKCDVVTISC</sequence>
<keyword evidence="2" id="KW-1185">Reference proteome</keyword>
<organism evidence="1 2">
    <name type="scientific">Streptococcus rupicaprae</name>
    <dbReference type="NCBI Taxonomy" id="759619"/>
    <lineage>
        <taxon>Bacteria</taxon>
        <taxon>Bacillati</taxon>
        <taxon>Bacillota</taxon>
        <taxon>Bacilli</taxon>
        <taxon>Lactobacillales</taxon>
        <taxon>Streptococcaceae</taxon>
        <taxon>Streptococcus</taxon>
    </lineage>
</organism>
<reference evidence="1 2" key="1">
    <citation type="submission" date="2024-06" db="EMBL/GenBank/DDBJ databases">
        <title>Genomic Encyclopedia of Type Strains, Phase IV (KMG-IV): sequencing the most valuable type-strain genomes for metagenomic binning, comparative biology and taxonomic classification.</title>
        <authorList>
            <person name="Goeker M."/>
        </authorList>
    </citation>
    <scope>NUCLEOTIDE SEQUENCE [LARGE SCALE GENOMIC DNA]</scope>
    <source>
        <strain evidence="1 2">DSM 28303</strain>
    </source>
</reference>
<dbReference type="Proteomes" id="UP001549122">
    <property type="component" value="Unassembled WGS sequence"/>
</dbReference>
<comment type="caution">
    <text evidence="1">The sequence shown here is derived from an EMBL/GenBank/DDBJ whole genome shotgun (WGS) entry which is preliminary data.</text>
</comment>
<protein>
    <recommendedName>
        <fullName evidence="3">Lantibiotic</fullName>
    </recommendedName>
</protein>
<evidence type="ECO:0000313" key="2">
    <source>
        <dbReference type="Proteomes" id="UP001549122"/>
    </source>
</evidence>